<comment type="similarity">
    <text evidence="1">Belongs to the sigma-70 factor family. ECF subfamily.</text>
</comment>
<organism evidence="8 9">
    <name type="scientific">Plantactinospora endophytica</name>
    <dbReference type="NCBI Taxonomy" id="673535"/>
    <lineage>
        <taxon>Bacteria</taxon>
        <taxon>Bacillati</taxon>
        <taxon>Actinomycetota</taxon>
        <taxon>Actinomycetes</taxon>
        <taxon>Micromonosporales</taxon>
        <taxon>Micromonosporaceae</taxon>
        <taxon>Plantactinospora</taxon>
    </lineage>
</organism>
<dbReference type="EMBL" id="BONW01000001">
    <property type="protein sequence ID" value="GIG85469.1"/>
    <property type="molecule type" value="Genomic_DNA"/>
</dbReference>
<dbReference type="NCBIfam" id="TIGR02983">
    <property type="entry name" value="SigE-fam_strep"/>
    <property type="match status" value="1"/>
</dbReference>
<dbReference type="SUPFAM" id="SSF88946">
    <property type="entry name" value="Sigma2 domain of RNA polymerase sigma factors"/>
    <property type="match status" value="1"/>
</dbReference>
<dbReference type="CDD" id="cd06171">
    <property type="entry name" value="Sigma70_r4"/>
    <property type="match status" value="1"/>
</dbReference>
<dbReference type="InterPro" id="IPR014284">
    <property type="entry name" value="RNA_pol_sigma-70_dom"/>
</dbReference>
<keyword evidence="3" id="KW-0731">Sigma factor</keyword>
<dbReference type="Pfam" id="PF08281">
    <property type="entry name" value="Sigma70_r4_2"/>
    <property type="match status" value="1"/>
</dbReference>
<dbReference type="Gene3D" id="1.10.1740.10">
    <property type="match status" value="1"/>
</dbReference>
<dbReference type="NCBIfam" id="TIGR02937">
    <property type="entry name" value="sigma70-ECF"/>
    <property type="match status" value="1"/>
</dbReference>
<keyword evidence="5" id="KW-0804">Transcription</keyword>
<keyword evidence="9" id="KW-1185">Reference proteome</keyword>
<dbReference type="Pfam" id="PF04542">
    <property type="entry name" value="Sigma70_r2"/>
    <property type="match status" value="1"/>
</dbReference>
<evidence type="ECO:0000256" key="4">
    <source>
        <dbReference type="ARBA" id="ARBA00023125"/>
    </source>
</evidence>
<dbReference type="InterPro" id="IPR013325">
    <property type="entry name" value="RNA_pol_sigma_r2"/>
</dbReference>
<protein>
    <submittedName>
        <fullName evidence="8">RNA polymerase sigma24 factor</fullName>
    </submittedName>
</protein>
<sequence length="176" mass="19916">MSTAEEQDYVEYVSTSIERLRRTAYLLTNDLSRADDIVASTLLSVYLHWSRIRTVENLDGYVHRILVRRYVDESRRWWSRILLARPVPEQVAKPAASTEDAQAIRDALATLGRGQRAVLVLRFFCDMSVAETAAVLHCSTGNVKSQTARGLATMRRLLREQWSVDEGAQFAEVGEG</sequence>
<dbReference type="InterPro" id="IPR013324">
    <property type="entry name" value="RNA_pol_sigma_r3/r4-like"/>
</dbReference>
<evidence type="ECO:0000256" key="3">
    <source>
        <dbReference type="ARBA" id="ARBA00023082"/>
    </source>
</evidence>
<name>A0ABQ4DSQ0_9ACTN</name>
<dbReference type="PANTHER" id="PTHR43133:SF50">
    <property type="entry name" value="ECF RNA POLYMERASE SIGMA FACTOR SIGM"/>
    <property type="match status" value="1"/>
</dbReference>
<dbReference type="InterPro" id="IPR036388">
    <property type="entry name" value="WH-like_DNA-bd_sf"/>
</dbReference>
<accession>A0ABQ4DSQ0</accession>
<evidence type="ECO:0000259" key="6">
    <source>
        <dbReference type="Pfam" id="PF04542"/>
    </source>
</evidence>
<evidence type="ECO:0000259" key="7">
    <source>
        <dbReference type="Pfam" id="PF08281"/>
    </source>
</evidence>
<evidence type="ECO:0000256" key="1">
    <source>
        <dbReference type="ARBA" id="ARBA00010641"/>
    </source>
</evidence>
<dbReference type="InterPro" id="IPR013249">
    <property type="entry name" value="RNA_pol_sigma70_r4_t2"/>
</dbReference>
<dbReference type="InterPro" id="IPR007627">
    <property type="entry name" value="RNA_pol_sigma70_r2"/>
</dbReference>
<comment type="caution">
    <text evidence="8">The sequence shown here is derived from an EMBL/GenBank/DDBJ whole genome shotgun (WGS) entry which is preliminary data.</text>
</comment>
<evidence type="ECO:0000256" key="2">
    <source>
        <dbReference type="ARBA" id="ARBA00023015"/>
    </source>
</evidence>
<keyword evidence="2" id="KW-0805">Transcription regulation</keyword>
<evidence type="ECO:0000313" key="9">
    <source>
        <dbReference type="Proteomes" id="UP000646749"/>
    </source>
</evidence>
<dbReference type="InterPro" id="IPR014325">
    <property type="entry name" value="RNA_pol_sigma-E_actinobac"/>
</dbReference>
<dbReference type="PANTHER" id="PTHR43133">
    <property type="entry name" value="RNA POLYMERASE ECF-TYPE SIGMA FACTO"/>
    <property type="match status" value="1"/>
</dbReference>
<dbReference type="RefSeq" id="WP_203864126.1">
    <property type="nucleotide sequence ID" value="NZ_BONW01000001.1"/>
</dbReference>
<evidence type="ECO:0000313" key="8">
    <source>
        <dbReference type="EMBL" id="GIG85469.1"/>
    </source>
</evidence>
<gene>
    <name evidence="8" type="primary">rpoE_2</name>
    <name evidence="8" type="ORF">Pen02_04050</name>
</gene>
<reference evidence="8 9" key="1">
    <citation type="submission" date="2021-01" db="EMBL/GenBank/DDBJ databases">
        <title>Whole genome shotgun sequence of Plantactinospora endophytica NBRC 110450.</title>
        <authorList>
            <person name="Komaki H."/>
            <person name="Tamura T."/>
        </authorList>
    </citation>
    <scope>NUCLEOTIDE SEQUENCE [LARGE SCALE GENOMIC DNA]</scope>
    <source>
        <strain evidence="8 9">NBRC 110450</strain>
    </source>
</reference>
<evidence type="ECO:0000256" key="5">
    <source>
        <dbReference type="ARBA" id="ARBA00023163"/>
    </source>
</evidence>
<keyword evidence="4" id="KW-0238">DNA-binding</keyword>
<dbReference type="SUPFAM" id="SSF88659">
    <property type="entry name" value="Sigma3 and sigma4 domains of RNA polymerase sigma factors"/>
    <property type="match status" value="1"/>
</dbReference>
<dbReference type="Gene3D" id="1.10.10.10">
    <property type="entry name" value="Winged helix-like DNA-binding domain superfamily/Winged helix DNA-binding domain"/>
    <property type="match status" value="1"/>
</dbReference>
<dbReference type="InterPro" id="IPR039425">
    <property type="entry name" value="RNA_pol_sigma-70-like"/>
</dbReference>
<proteinExistence type="inferred from homology"/>
<feature type="domain" description="RNA polymerase sigma factor 70 region 4 type 2" evidence="7">
    <location>
        <begin position="102"/>
        <end position="154"/>
    </location>
</feature>
<feature type="domain" description="RNA polymerase sigma-70 region 2" evidence="6">
    <location>
        <begin position="19"/>
        <end position="76"/>
    </location>
</feature>
<dbReference type="Proteomes" id="UP000646749">
    <property type="component" value="Unassembled WGS sequence"/>
</dbReference>